<dbReference type="Proteomes" id="UP000192223">
    <property type="component" value="Unplaced"/>
</dbReference>
<dbReference type="GO" id="GO:0005654">
    <property type="term" value="C:nucleoplasm"/>
    <property type="evidence" value="ECO:0007669"/>
    <property type="project" value="UniProtKB-ARBA"/>
</dbReference>
<dbReference type="CTD" id="35047"/>
<feature type="compositionally biased region" description="Polar residues" evidence="1">
    <location>
        <begin position="654"/>
        <end position="666"/>
    </location>
</feature>
<dbReference type="GeneID" id="108738061"/>
<dbReference type="GO" id="GO:0007249">
    <property type="term" value="P:canonical NF-kappaB signal transduction"/>
    <property type="evidence" value="ECO:0007669"/>
    <property type="project" value="TreeGrafter"/>
</dbReference>
<dbReference type="GO" id="GO:0002225">
    <property type="term" value="P:positive regulation of antimicrobial peptide production"/>
    <property type="evidence" value="ECO:0007669"/>
    <property type="project" value="UniProtKB-ARBA"/>
</dbReference>
<dbReference type="InterPro" id="IPR030492">
    <property type="entry name" value="RHD_CS"/>
</dbReference>
<feature type="domain" description="RHD" evidence="2">
    <location>
        <begin position="77"/>
        <end position="251"/>
    </location>
</feature>
<feature type="region of interest" description="Disordered" evidence="1">
    <location>
        <begin position="535"/>
        <end position="557"/>
    </location>
</feature>
<feature type="compositionally biased region" description="Basic and acidic residues" evidence="1">
    <location>
        <begin position="642"/>
        <end position="653"/>
    </location>
</feature>
<dbReference type="OrthoDB" id="7881762at2759"/>
<dbReference type="STRING" id="224129.A0A1W4X1Y1"/>
<reference evidence="4" key="1">
    <citation type="submission" date="2025-08" db="UniProtKB">
        <authorList>
            <consortium name="RefSeq"/>
        </authorList>
    </citation>
    <scope>IDENTIFICATION</scope>
    <source>
        <tissue evidence="4">Entire body</tissue>
    </source>
</reference>
<dbReference type="InterPro" id="IPR037059">
    <property type="entry name" value="RHD_DNA_bind_dom_sf"/>
</dbReference>
<dbReference type="AlphaFoldDB" id="A0A1W4X1Y1"/>
<dbReference type="InterPro" id="IPR032397">
    <property type="entry name" value="RHD_dimer"/>
</dbReference>
<evidence type="ECO:0000313" key="3">
    <source>
        <dbReference type="Proteomes" id="UP000192223"/>
    </source>
</evidence>
<dbReference type="GO" id="GO:0035206">
    <property type="term" value="P:regulation of hemocyte proliferation"/>
    <property type="evidence" value="ECO:0007669"/>
    <property type="project" value="UniProtKB-ARBA"/>
</dbReference>
<dbReference type="InParanoid" id="A0A1W4X1Y1"/>
<dbReference type="CDD" id="cd07887">
    <property type="entry name" value="RHD-n_Dorsal_Dif"/>
    <property type="match status" value="1"/>
</dbReference>
<dbReference type="GO" id="GO:0038061">
    <property type="term" value="P:non-canonical NF-kappaB signal transduction"/>
    <property type="evidence" value="ECO:0007669"/>
    <property type="project" value="TreeGrafter"/>
</dbReference>
<dbReference type="SMART" id="SM00429">
    <property type="entry name" value="IPT"/>
    <property type="match status" value="1"/>
</dbReference>
<proteinExistence type="predicted"/>
<dbReference type="RefSeq" id="XP_018326787.1">
    <property type="nucleotide sequence ID" value="XM_018471285.1"/>
</dbReference>
<dbReference type="FunFam" id="2.60.40.10:FF:000046">
    <property type="entry name" value="Nuclear factor NF-kappa-B p105 subunit"/>
    <property type="match status" value="1"/>
</dbReference>
<dbReference type="GO" id="GO:0033554">
    <property type="term" value="P:cellular response to stress"/>
    <property type="evidence" value="ECO:0007669"/>
    <property type="project" value="TreeGrafter"/>
</dbReference>
<evidence type="ECO:0000256" key="1">
    <source>
        <dbReference type="SAM" id="MobiDB-lite"/>
    </source>
</evidence>
<organism evidence="3 4">
    <name type="scientific">Agrilus planipennis</name>
    <name type="common">Emerald ash borer</name>
    <name type="synonym">Agrilus marcopoli</name>
    <dbReference type="NCBI Taxonomy" id="224129"/>
    <lineage>
        <taxon>Eukaryota</taxon>
        <taxon>Metazoa</taxon>
        <taxon>Ecdysozoa</taxon>
        <taxon>Arthropoda</taxon>
        <taxon>Hexapoda</taxon>
        <taxon>Insecta</taxon>
        <taxon>Pterygota</taxon>
        <taxon>Neoptera</taxon>
        <taxon>Endopterygota</taxon>
        <taxon>Coleoptera</taxon>
        <taxon>Polyphaga</taxon>
        <taxon>Elateriformia</taxon>
        <taxon>Buprestoidea</taxon>
        <taxon>Buprestidae</taxon>
        <taxon>Agrilinae</taxon>
        <taxon>Agrilus</taxon>
    </lineage>
</organism>
<dbReference type="Pfam" id="PF16179">
    <property type="entry name" value="RHD_dimer"/>
    <property type="match status" value="1"/>
</dbReference>
<feature type="compositionally biased region" description="Polar residues" evidence="1">
    <location>
        <begin position="40"/>
        <end position="49"/>
    </location>
</feature>
<dbReference type="FunCoup" id="A0A1W4X1Y1">
    <property type="interactions" value="107"/>
</dbReference>
<feature type="region of interest" description="Disordered" evidence="1">
    <location>
        <begin position="37"/>
        <end position="57"/>
    </location>
</feature>
<dbReference type="Gene3D" id="2.60.40.340">
    <property type="entry name" value="Rel homology domain (RHD), DNA-binding domain"/>
    <property type="match status" value="1"/>
</dbReference>
<dbReference type="GO" id="GO:0000978">
    <property type="term" value="F:RNA polymerase II cis-regulatory region sequence-specific DNA binding"/>
    <property type="evidence" value="ECO:0007669"/>
    <property type="project" value="TreeGrafter"/>
</dbReference>
<evidence type="ECO:0000259" key="2">
    <source>
        <dbReference type="PROSITE" id="PS50254"/>
    </source>
</evidence>
<feature type="region of interest" description="Disordered" evidence="1">
    <location>
        <begin position="596"/>
        <end position="668"/>
    </location>
</feature>
<dbReference type="GO" id="GO:0008063">
    <property type="term" value="P:Toll signaling pathway"/>
    <property type="evidence" value="ECO:0007669"/>
    <property type="project" value="UniProtKB-ARBA"/>
</dbReference>
<dbReference type="FunFam" id="2.60.40.340:FF:000006">
    <property type="entry name" value="Dorsal isoform 1-B"/>
    <property type="match status" value="1"/>
</dbReference>
<sequence>MDESSNIVDPPQFSTTCGALEDDINISDVIEVIQEDPDFKQSNSKSSAMYNGGPDTENAPLQLEQPITAAQARRHCYVKIIEQPAPKALRFRYECEGRCAGSIPGVSSTPENKTYPAIQVIGYKGRAVVVVSCVTKDPPYRPHPHNLVGRDGCRKGVCTLEISPETMSVTFPNLGIQCVKKKDIESALRQREEIRVDPFRTGFSHRNQPTSIDLNAVRLCFQVFLEGERGRFTIPLTPVVSESIYDKKAMSDLVIVKLSDCVTTVDGGKKDIILLCEKVAKEDIQVRFYEEKENQVVWEGFADFQPSQVHKQTAIWFRPPRYRTLEITEPVKVYIQLRRPSDGSTSEPLPFQFLPLDSGRPAFWSFRRNLTKKENYNFFSTILANDTKMLNKRQLGSIPPIHSESISHKCNVKLSENIVSSSSNNSLPMDTSDQSNSICKPISSAKIIPDMPEIQEEKSFNELIDQVAELDEIYSQTRIRKLSGENNLNDETFDDTKTYTSLQMAFANPIKMKFCPVHEDSAAVTPLSPISEVSNLKRENETEKLPPLPPKRSKKVTDICEPYVPKDGSMQNIQLSEKQAQLVSKGSNQSLFVKSASRSSLNLHRPRSQGDLSPPSKKLPPKPTGTLPNPKKSGFLSKLFSRKKDKDSNRSSREQSAAPSENNLLTGSKLPVAESNLKNASSGNLSICSNRSNADSIHIPLKDLEMGSKTGQSKTVLTTDLNANDDVLFNNMDLTEAEHYALYTAIAPHATQSEFDEMSCYYAAVEGGKIFSDNFVRPKT</sequence>
<dbReference type="GO" id="GO:0045087">
    <property type="term" value="P:innate immune response"/>
    <property type="evidence" value="ECO:0007669"/>
    <property type="project" value="TreeGrafter"/>
</dbReference>
<dbReference type="KEGG" id="apln:108738061"/>
<dbReference type="Gene3D" id="2.60.40.10">
    <property type="entry name" value="Immunoglobulins"/>
    <property type="match status" value="1"/>
</dbReference>
<dbReference type="InterPro" id="IPR000451">
    <property type="entry name" value="NFkB/Dor"/>
</dbReference>
<dbReference type="CDD" id="cd01177">
    <property type="entry name" value="IPT_NFkappaB"/>
    <property type="match status" value="1"/>
</dbReference>
<dbReference type="InterPro" id="IPR008967">
    <property type="entry name" value="p53-like_TF_DNA-bd_sf"/>
</dbReference>
<dbReference type="GO" id="GO:0034097">
    <property type="term" value="P:response to cytokine"/>
    <property type="evidence" value="ECO:0007669"/>
    <property type="project" value="TreeGrafter"/>
</dbReference>
<keyword evidence="3" id="KW-1185">Reference proteome</keyword>
<dbReference type="PANTHER" id="PTHR24169:SF25">
    <property type="entry name" value="DORSAL-RELATED IMMUNITY FACTOR DIF-RELATED"/>
    <property type="match status" value="1"/>
</dbReference>
<evidence type="ECO:0000313" key="4">
    <source>
        <dbReference type="RefSeq" id="XP_018326787.1"/>
    </source>
</evidence>
<name>A0A1W4X1Y1_AGRPL</name>
<dbReference type="InterPro" id="IPR013783">
    <property type="entry name" value="Ig-like_fold"/>
</dbReference>
<accession>A0A1W4X1Y1</accession>
<dbReference type="SUPFAM" id="SSF49417">
    <property type="entry name" value="p53-like transcription factors"/>
    <property type="match status" value="1"/>
</dbReference>
<dbReference type="SUPFAM" id="SSF81296">
    <property type="entry name" value="E set domains"/>
    <property type="match status" value="1"/>
</dbReference>
<dbReference type="InterPro" id="IPR011539">
    <property type="entry name" value="RHD_DNA_bind_dom"/>
</dbReference>
<dbReference type="GO" id="GO:0001228">
    <property type="term" value="F:DNA-binding transcription activator activity, RNA polymerase II-specific"/>
    <property type="evidence" value="ECO:0007669"/>
    <property type="project" value="UniProtKB-ARBA"/>
</dbReference>
<dbReference type="PROSITE" id="PS50254">
    <property type="entry name" value="REL_2"/>
    <property type="match status" value="1"/>
</dbReference>
<dbReference type="InterPro" id="IPR002909">
    <property type="entry name" value="IPT_dom"/>
</dbReference>
<dbReference type="InterPro" id="IPR033926">
    <property type="entry name" value="IPT_NFkappaB"/>
</dbReference>
<dbReference type="GO" id="GO:0048935">
    <property type="term" value="P:peripheral nervous system neuron development"/>
    <property type="evidence" value="ECO:0007669"/>
    <property type="project" value="UniProtKB-ARBA"/>
</dbReference>
<dbReference type="PROSITE" id="PS01204">
    <property type="entry name" value="REL_1"/>
    <property type="match status" value="1"/>
</dbReference>
<gene>
    <name evidence="4" type="primary">LOC108738061</name>
</gene>
<protein>
    <submittedName>
        <fullName evidence="4">Embryonic polarity protein dorsal isoform X1</fullName>
    </submittedName>
</protein>
<feature type="compositionally biased region" description="Basic and acidic residues" evidence="1">
    <location>
        <begin position="535"/>
        <end position="544"/>
    </location>
</feature>
<dbReference type="Pfam" id="PF00554">
    <property type="entry name" value="RHD_DNA_bind"/>
    <property type="match status" value="1"/>
</dbReference>
<dbReference type="InterPro" id="IPR014756">
    <property type="entry name" value="Ig_E-set"/>
</dbReference>
<dbReference type="PANTHER" id="PTHR24169">
    <property type="entry name" value="NUCLEAR FACTOR NF-KAPPA-B PROTEIN"/>
    <property type="match status" value="1"/>
</dbReference>
<dbReference type="GO" id="GO:0005737">
    <property type="term" value="C:cytoplasm"/>
    <property type="evidence" value="ECO:0007669"/>
    <property type="project" value="InterPro"/>
</dbReference>
<dbReference type="PRINTS" id="PR00057">
    <property type="entry name" value="NFKBTNSCPFCT"/>
</dbReference>